<dbReference type="EMBL" id="WLZY01000003">
    <property type="protein sequence ID" value="NDL57790.1"/>
    <property type="molecule type" value="Genomic_DNA"/>
</dbReference>
<accession>A0A7K3M3J8</accession>
<dbReference type="AlphaFoldDB" id="A0A7K3M3J8"/>
<evidence type="ECO:0000313" key="4">
    <source>
        <dbReference type="EMBL" id="NDL57790.1"/>
    </source>
</evidence>
<dbReference type="PROSITE" id="PS51462">
    <property type="entry name" value="NUDIX"/>
    <property type="match status" value="1"/>
</dbReference>
<evidence type="ECO:0000256" key="2">
    <source>
        <dbReference type="ARBA" id="ARBA00022801"/>
    </source>
</evidence>
<dbReference type="PROSITE" id="PS00893">
    <property type="entry name" value="NUDIX_BOX"/>
    <property type="match status" value="1"/>
</dbReference>
<feature type="domain" description="Nudix hydrolase" evidence="3">
    <location>
        <begin position="19"/>
        <end position="151"/>
    </location>
</feature>
<name>A0A7K3M3J8_9ACTN</name>
<dbReference type="SUPFAM" id="SSF55811">
    <property type="entry name" value="Nudix"/>
    <property type="match status" value="1"/>
</dbReference>
<proteinExistence type="predicted"/>
<dbReference type="Pfam" id="PF00293">
    <property type="entry name" value="NUDIX"/>
    <property type="match status" value="1"/>
</dbReference>
<gene>
    <name evidence="4" type="ORF">F7O44_11955</name>
</gene>
<comment type="cofactor">
    <cofactor evidence="1">
        <name>Mg(2+)</name>
        <dbReference type="ChEBI" id="CHEBI:18420"/>
    </cofactor>
</comment>
<reference evidence="4 5" key="1">
    <citation type="submission" date="2019-11" db="EMBL/GenBank/DDBJ databases">
        <authorList>
            <person name="Li X.-J."/>
            <person name="Feng X.-M."/>
        </authorList>
    </citation>
    <scope>NUCLEOTIDE SEQUENCE [LARGE SCALE GENOMIC DNA]</scope>
    <source>
        <strain evidence="4 5">XMNu-373</strain>
    </source>
</reference>
<dbReference type="Proteomes" id="UP000460435">
    <property type="component" value="Unassembled WGS sequence"/>
</dbReference>
<sequence>MPVSPYIRRLRAAIGQDLILLPAVAVLPRDEHGRILLVRQSDTKQWATIGGSIEIDEDPATTAVREAQEEAGVEVELTRLVTALGGPQFRLTYPNGDRTSYVSLVYEARVVSGEPEPDNDETIDVGWFGLEELSDIDLGDFARSMFSALGLLDPATSSPRPT</sequence>
<keyword evidence="2" id="KW-0378">Hydrolase</keyword>
<evidence type="ECO:0000256" key="1">
    <source>
        <dbReference type="ARBA" id="ARBA00001946"/>
    </source>
</evidence>
<dbReference type="InterPro" id="IPR020084">
    <property type="entry name" value="NUDIX_hydrolase_CS"/>
</dbReference>
<dbReference type="PANTHER" id="PTHR43046">
    <property type="entry name" value="GDP-MANNOSE MANNOSYL HYDROLASE"/>
    <property type="match status" value="1"/>
</dbReference>
<dbReference type="PANTHER" id="PTHR43046:SF16">
    <property type="entry name" value="ADP-RIBOSE PYROPHOSPHATASE YJHB-RELATED"/>
    <property type="match status" value="1"/>
</dbReference>
<protein>
    <submittedName>
        <fullName evidence="4">NUDIX domain-containing protein</fullName>
    </submittedName>
</protein>
<organism evidence="4 5">
    <name type="scientific">Phytoactinopolyspora mesophila</name>
    <dbReference type="NCBI Taxonomy" id="2650750"/>
    <lineage>
        <taxon>Bacteria</taxon>
        <taxon>Bacillati</taxon>
        <taxon>Actinomycetota</taxon>
        <taxon>Actinomycetes</taxon>
        <taxon>Jiangellales</taxon>
        <taxon>Jiangellaceae</taxon>
        <taxon>Phytoactinopolyspora</taxon>
    </lineage>
</organism>
<dbReference type="GO" id="GO:0016787">
    <property type="term" value="F:hydrolase activity"/>
    <property type="evidence" value="ECO:0007669"/>
    <property type="project" value="UniProtKB-KW"/>
</dbReference>
<dbReference type="InterPro" id="IPR015797">
    <property type="entry name" value="NUDIX_hydrolase-like_dom_sf"/>
</dbReference>
<evidence type="ECO:0000313" key="5">
    <source>
        <dbReference type="Proteomes" id="UP000460435"/>
    </source>
</evidence>
<dbReference type="Gene3D" id="3.90.79.10">
    <property type="entry name" value="Nucleoside Triphosphate Pyrophosphohydrolase"/>
    <property type="match status" value="1"/>
</dbReference>
<dbReference type="RefSeq" id="WP_162450446.1">
    <property type="nucleotide sequence ID" value="NZ_WLZY01000003.1"/>
</dbReference>
<comment type="caution">
    <text evidence="4">The sequence shown here is derived from an EMBL/GenBank/DDBJ whole genome shotgun (WGS) entry which is preliminary data.</text>
</comment>
<keyword evidence="5" id="KW-1185">Reference proteome</keyword>
<evidence type="ECO:0000259" key="3">
    <source>
        <dbReference type="PROSITE" id="PS51462"/>
    </source>
</evidence>
<dbReference type="InterPro" id="IPR000086">
    <property type="entry name" value="NUDIX_hydrolase_dom"/>
</dbReference>